<dbReference type="Proteomes" id="UP000799772">
    <property type="component" value="Unassembled WGS sequence"/>
</dbReference>
<accession>A0A9P4M5Z0</accession>
<keyword evidence="5 6" id="KW-0349">Heme</keyword>
<dbReference type="PROSITE" id="PS00086">
    <property type="entry name" value="CYTOCHROME_P450"/>
    <property type="match status" value="1"/>
</dbReference>
<comment type="caution">
    <text evidence="7">The sequence shown here is derived from an EMBL/GenBank/DDBJ whole genome shotgun (WGS) entry which is preliminary data.</text>
</comment>
<dbReference type="GO" id="GO:0005506">
    <property type="term" value="F:iron ion binding"/>
    <property type="evidence" value="ECO:0007669"/>
    <property type="project" value="InterPro"/>
</dbReference>
<dbReference type="PRINTS" id="PR00463">
    <property type="entry name" value="EP450I"/>
</dbReference>
<evidence type="ECO:0000256" key="2">
    <source>
        <dbReference type="ARBA" id="ARBA00010617"/>
    </source>
</evidence>
<keyword evidence="6" id="KW-0503">Monooxygenase</keyword>
<dbReference type="SUPFAM" id="SSF48264">
    <property type="entry name" value="Cytochrome P450"/>
    <property type="match status" value="1"/>
</dbReference>
<dbReference type="AlphaFoldDB" id="A0A9P4M5Z0"/>
<evidence type="ECO:0000256" key="6">
    <source>
        <dbReference type="RuleBase" id="RU000461"/>
    </source>
</evidence>
<evidence type="ECO:0000256" key="3">
    <source>
        <dbReference type="ARBA" id="ARBA00022723"/>
    </source>
</evidence>
<reference evidence="7" key="1">
    <citation type="journal article" date="2020" name="Stud. Mycol.">
        <title>101 Dothideomycetes genomes: a test case for predicting lifestyles and emergence of pathogens.</title>
        <authorList>
            <person name="Haridas S."/>
            <person name="Albert R."/>
            <person name="Binder M."/>
            <person name="Bloem J."/>
            <person name="Labutti K."/>
            <person name="Salamov A."/>
            <person name="Andreopoulos B."/>
            <person name="Baker S."/>
            <person name="Barry K."/>
            <person name="Bills G."/>
            <person name="Bluhm B."/>
            <person name="Cannon C."/>
            <person name="Castanera R."/>
            <person name="Culley D."/>
            <person name="Daum C."/>
            <person name="Ezra D."/>
            <person name="Gonzalez J."/>
            <person name="Henrissat B."/>
            <person name="Kuo A."/>
            <person name="Liang C."/>
            <person name="Lipzen A."/>
            <person name="Lutzoni F."/>
            <person name="Magnuson J."/>
            <person name="Mondo S."/>
            <person name="Nolan M."/>
            <person name="Ohm R."/>
            <person name="Pangilinan J."/>
            <person name="Park H.-J."/>
            <person name="Ramirez L."/>
            <person name="Alfaro M."/>
            <person name="Sun H."/>
            <person name="Tritt A."/>
            <person name="Yoshinaga Y."/>
            <person name="Zwiers L.-H."/>
            <person name="Turgeon B."/>
            <person name="Goodwin S."/>
            <person name="Spatafora J."/>
            <person name="Crous P."/>
            <person name="Grigoriev I."/>
        </authorList>
    </citation>
    <scope>NUCLEOTIDE SEQUENCE</scope>
    <source>
        <strain evidence="7">CBS 133067</strain>
    </source>
</reference>
<dbReference type="Pfam" id="PF00067">
    <property type="entry name" value="p450"/>
    <property type="match status" value="1"/>
</dbReference>
<name>A0A9P4M5Z0_9PEZI</name>
<keyword evidence="8" id="KW-1185">Reference proteome</keyword>
<keyword evidence="3 5" id="KW-0479">Metal-binding</keyword>
<keyword evidence="6" id="KW-0560">Oxidoreductase</keyword>
<dbReference type="OrthoDB" id="3934656at2759"/>
<dbReference type="PANTHER" id="PTHR24305:SF232">
    <property type="entry name" value="P450, PUTATIVE (EUROFUNG)-RELATED"/>
    <property type="match status" value="1"/>
</dbReference>
<dbReference type="PANTHER" id="PTHR24305">
    <property type="entry name" value="CYTOCHROME P450"/>
    <property type="match status" value="1"/>
</dbReference>
<dbReference type="Gene3D" id="1.10.630.10">
    <property type="entry name" value="Cytochrome P450"/>
    <property type="match status" value="1"/>
</dbReference>
<dbReference type="InterPro" id="IPR050121">
    <property type="entry name" value="Cytochrome_P450_monoxygenase"/>
</dbReference>
<comment type="similarity">
    <text evidence="2 6">Belongs to the cytochrome P450 family.</text>
</comment>
<dbReference type="GO" id="GO:0020037">
    <property type="term" value="F:heme binding"/>
    <property type="evidence" value="ECO:0007669"/>
    <property type="project" value="InterPro"/>
</dbReference>
<evidence type="ECO:0000256" key="1">
    <source>
        <dbReference type="ARBA" id="ARBA00001971"/>
    </source>
</evidence>
<dbReference type="GO" id="GO:0016705">
    <property type="term" value="F:oxidoreductase activity, acting on paired donors, with incorporation or reduction of molecular oxygen"/>
    <property type="evidence" value="ECO:0007669"/>
    <property type="project" value="InterPro"/>
</dbReference>
<evidence type="ECO:0000313" key="8">
    <source>
        <dbReference type="Proteomes" id="UP000799772"/>
    </source>
</evidence>
<dbReference type="PRINTS" id="PR00385">
    <property type="entry name" value="P450"/>
</dbReference>
<gene>
    <name evidence="7" type="ORF">NA57DRAFT_39655</name>
</gene>
<proteinExistence type="inferred from homology"/>
<dbReference type="EMBL" id="ML978126">
    <property type="protein sequence ID" value="KAF2099176.1"/>
    <property type="molecule type" value="Genomic_DNA"/>
</dbReference>
<dbReference type="InterPro" id="IPR002401">
    <property type="entry name" value="Cyt_P450_E_grp-I"/>
</dbReference>
<evidence type="ECO:0000313" key="7">
    <source>
        <dbReference type="EMBL" id="KAF2099176.1"/>
    </source>
</evidence>
<dbReference type="InterPro" id="IPR017972">
    <property type="entry name" value="Cyt_P450_CS"/>
</dbReference>
<keyword evidence="4 5" id="KW-0408">Iron</keyword>
<dbReference type="InterPro" id="IPR001128">
    <property type="entry name" value="Cyt_P450"/>
</dbReference>
<dbReference type="InterPro" id="IPR036396">
    <property type="entry name" value="Cyt_P450_sf"/>
</dbReference>
<dbReference type="CDD" id="cd11060">
    <property type="entry name" value="CYP57A1-like"/>
    <property type="match status" value="1"/>
</dbReference>
<protein>
    <submittedName>
        <fullName evidence="7">Cytochrome P450</fullName>
    </submittedName>
</protein>
<evidence type="ECO:0000256" key="5">
    <source>
        <dbReference type="PIRSR" id="PIRSR602401-1"/>
    </source>
</evidence>
<comment type="cofactor">
    <cofactor evidence="1 5">
        <name>heme</name>
        <dbReference type="ChEBI" id="CHEBI:30413"/>
    </cofactor>
</comment>
<evidence type="ECO:0000256" key="4">
    <source>
        <dbReference type="ARBA" id="ARBA00023004"/>
    </source>
</evidence>
<dbReference type="GO" id="GO:0004497">
    <property type="term" value="F:monooxygenase activity"/>
    <property type="evidence" value="ECO:0007669"/>
    <property type="project" value="UniProtKB-KW"/>
</dbReference>
<sequence>MFVPIARLLATHWLSLTALAVTLYFARNYFRKGLNKYPGPFLAAVTNWWRFYFAYKRRPEREFQRLHDRHGDIVRIGPNMLSFSDPEALKTIYALNNGFVKSRFYHVHQPMVQGKRLESVFTATNEAYHAQLRRCVANAFSMTQVLPYEARVDKTSRVFLEETERTQANTGRALDFTFWLQLFAFDVVTEIAFSKTPGFVKKGGDVEGILAALEKWFRYVAKVGQIPALDILLYKNPVWTWLHHAGWTDNTHSFARWSKARIDERRRAIEAGKAPDEEATVQSGDLLTQFLKIKEARPDFFTDARIEAAASSITVAGSDTTAISLAAVFYNLLKNPSTYQKLNEELEDAAQRGIVPKSPAEIVPWGATQQLPYLDACIKEGFRIHAAIAFNLERVVPPQGATICGEFIPGGTVVGCNAWVIHKRREIFGDDVDTYRPERWFIDPQKNRADEEARINKMSSTLFHFGAGARSCLGRYISLLEMYKIIPSFLRNFDIHLVNPDAELKLRNAWFIKPLNFDVTITSKTATVNDTATQGVPAAPTVLSQ</sequence>
<organism evidence="7 8">
    <name type="scientific">Rhizodiscina lignyota</name>
    <dbReference type="NCBI Taxonomy" id="1504668"/>
    <lineage>
        <taxon>Eukaryota</taxon>
        <taxon>Fungi</taxon>
        <taxon>Dikarya</taxon>
        <taxon>Ascomycota</taxon>
        <taxon>Pezizomycotina</taxon>
        <taxon>Dothideomycetes</taxon>
        <taxon>Pleosporomycetidae</taxon>
        <taxon>Aulographales</taxon>
        <taxon>Rhizodiscinaceae</taxon>
        <taxon>Rhizodiscina</taxon>
    </lineage>
</organism>
<dbReference type="FunFam" id="1.10.630.10:FF:000050">
    <property type="entry name" value="Cytochrome P450 monooxygenase"/>
    <property type="match status" value="1"/>
</dbReference>
<feature type="binding site" description="axial binding residue" evidence="5">
    <location>
        <position position="472"/>
    </location>
    <ligand>
        <name>heme</name>
        <dbReference type="ChEBI" id="CHEBI:30413"/>
    </ligand>
    <ligandPart>
        <name>Fe</name>
        <dbReference type="ChEBI" id="CHEBI:18248"/>
    </ligandPart>
</feature>